<dbReference type="PROSITE" id="PS50887">
    <property type="entry name" value="GGDEF"/>
    <property type="match status" value="1"/>
</dbReference>
<keyword evidence="5" id="KW-0547">Nucleotide-binding</keyword>
<dbReference type="InterPro" id="IPR001633">
    <property type="entry name" value="EAL_dom"/>
</dbReference>
<evidence type="ECO:0000259" key="12">
    <source>
        <dbReference type="PROSITE" id="PS50112"/>
    </source>
</evidence>
<dbReference type="Pfam" id="PF08447">
    <property type="entry name" value="PAS_3"/>
    <property type="match status" value="2"/>
</dbReference>
<evidence type="ECO:0000259" key="13">
    <source>
        <dbReference type="PROSITE" id="PS50113"/>
    </source>
</evidence>
<dbReference type="Pfam" id="PF00563">
    <property type="entry name" value="EAL"/>
    <property type="match status" value="1"/>
</dbReference>
<feature type="domain" description="PAC" evidence="13">
    <location>
        <begin position="642"/>
        <end position="695"/>
    </location>
</feature>
<feature type="transmembrane region" description="Helical" evidence="11">
    <location>
        <begin position="166"/>
        <end position="184"/>
    </location>
</feature>
<feature type="domain" description="PAS" evidence="12">
    <location>
        <begin position="198"/>
        <end position="276"/>
    </location>
</feature>
<keyword evidence="7" id="KW-0067">ATP-binding</keyword>
<dbReference type="PROSITE" id="PS50112">
    <property type="entry name" value="PAS"/>
    <property type="match status" value="4"/>
</dbReference>
<keyword evidence="6" id="KW-0418">Kinase</keyword>
<feature type="transmembrane region" description="Helical" evidence="11">
    <location>
        <begin position="47"/>
        <end position="67"/>
    </location>
</feature>
<keyword evidence="4 11" id="KW-0812">Transmembrane</keyword>
<dbReference type="CDD" id="cd01948">
    <property type="entry name" value="EAL"/>
    <property type="match status" value="1"/>
</dbReference>
<dbReference type="SUPFAM" id="SSF55785">
    <property type="entry name" value="PYP-like sensor domain (PAS domain)"/>
    <property type="match status" value="5"/>
</dbReference>
<proteinExistence type="predicted"/>
<evidence type="ECO:0000256" key="11">
    <source>
        <dbReference type="SAM" id="Phobius"/>
    </source>
</evidence>
<gene>
    <name evidence="16" type="ORF">RQP53_23655</name>
</gene>
<dbReference type="NCBIfam" id="TIGR00254">
    <property type="entry name" value="GGDEF"/>
    <property type="match status" value="1"/>
</dbReference>
<dbReference type="Gene3D" id="3.30.450.20">
    <property type="entry name" value="PAS domain"/>
    <property type="match status" value="5"/>
</dbReference>
<evidence type="ECO:0000256" key="9">
    <source>
        <dbReference type="ARBA" id="ARBA00023012"/>
    </source>
</evidence>
<keyword evidence="9" id="KW-0902">Two-component regulatory system</keyword>
<dbReference type="Pfam" id="PF00990">
    <property type="entry name" value="GGDEF"/>
    <property type="match status" value="1"/>
</dbReference>
<dbReference type="InterPro" id="IPR000014">
    <property type="entry name" value="PAS"/>
</dbReference>
<dbReference type="Gene3D" id="3.30.70.270">
    <property type="match status" value="1"/>
</dbReference>
<evidence type="ECO:0000256" key="3">
    <source>
        <dbReference type="ARBA" id="ARBA00022679"/>
    </source>
</evidence>
<feature type="domain" description="PAS" evidence="12">
    <location>
        <begin position="566"/>
        <end position="638"/>
    </location>
</feature>
<dbReference type="InterPro" id="IPR038318">
    <property type="entry name" value="KdpD_sf"/>
</dbReference>
<reference evidence="16" key="1">
    <citation type="submission" date="2023-09" db="EMBL/GenBank/DDBJ databases">
        <title>Paucibacter sp. APW11 Genome sequencing and assembly.</title>
        <authorList>
            <person name="Kim I."/>
        </authorList>
    </citation>
    <scope>NUCLEOTIDE SEQUENCE</scope>
    <source>
        <strain evidence="16">APW11</strain>
    </source>
</reference>
<dbReference type="InterPro" id="IPR000700">
    <property type="entry name" value="PAS-assoc_C"/>
</dbReference>
<feature type="domain" description="PAC" evidence="13">
    <location>
        <begin position="518"/>
        <end position="565"/>
    </location>
</feature>
<evidence type="ECO:0000259" key="15">
    <source>
        <dbReference type="PROSITE" id="PS50887"/>
    </source>
</evidence>
<dbReference type="Pfam" id="PF13426">
    <property type="entry name" value="PAS_9"/>
    <property type="match status" value="1"/>
</dbReference>
<dbReference type="Gene3D" id="2.10.70.100">
    <property type="match status" value="1"/>
</dbReference>
<dbReference type="InterPro" id="IPR000160">
    <property type="entry name" value="GGDEF_dom"/>
</dbReference>
<evidence type="ECO:0000313" key="17">
    <source>
        <dbReference type="Proteomes" id="UP001246372"/>
    </source>
</evidence>
<evidence type="ECO:0000256" key="10">
    <source>
        <dbReference type="ARBA" id="ARBA00023136"/>
    </source>
</evidence>
<evidence type="ECO:0000256" key="1">
    <source>
        <dbReference type="ARBA" id="ARBA00004141"/>
    </source>
</evidence>
<dbReference type="SMART" id="SM00086">
    <property type="entry name" value="PAC"/>
    <property type="match status" value="5"/>
</dbReference>
<evidence type="ECO:0000313" key="16">
    <source>
        <dbReference type="EMBL" id="MDT9002297.1"/>
    </source>
</evidence>
<evidence type="ECO:0000256" key="6">
    <source>
        <dbReference type="ARBA" id="ARBA00022777"/>
    </source>
</evidence>
<dbReference type="InterPro" id="IPR029787">
    <property type="entry name" value="Nucleotide_cyclase"/>
</dbReference>
<feature type="domain" description="PAS" evidence="12">
    <location>
        <begin position="446"/>
        <end position="521"/>
    </location>
</feature>
<feature type="domain" description="PAC" evidence="13">
    <location>
        <begin position="270"/>
        <end position="323"/>
    </location>
</feature>
<dbReference type="SUPFAM" id="SSF55073">
    <property type="entry name" value="Nucleotide cyclase"/>
    <property type="match status" value="1"/>
</dbReference>
<dbReference type="SUPFAM" id="SSF141868">
    <property type="entry name" value="EAL domain-like"/>
    <property type="match status" value="1"/>
</dbReference>
<keyword evidence="8 11" id="KW-1133">Transmembrane helix</keyword>
<keyword evidence="3" id="KW-0808">Transferase</keyword>
<dbReference type="SMART" id="SM00052">
    <property type="entry name" value="EAL"/>
    <property type="match status" value="1"/>
</dbReference>
<feature type="transmembrane region" description="Helical" evidence="11">
    <location>
        <begin position="88"/>
        <end position="109"/>
    </location>
</feature>
<comment type="subcellular location">
    <subcellularLocation>
        <location evidence="1">Membrane</location>
        <topology evidence="1">Multi-pass membrane protein</topology>
    </subcellularLocation>
</comment>
<dbReference type="Pfam" id="PF08448">
    <property type="entry name" value="PAS_4"/>
    <property type="match status" value="1"/>
</dbReference>
<dbReference type="RefSeq" id="WP_315653192.1">
    <property type="nucleotide sequence ID" value="NZ_JAVXZY010000014.1"/>
</dbReference>
<evidence type="ECO:0000256" key="4">
    <source>
        <dbReference type="ARBA" id="ARBA00022692"/>
    </source>
</evidence>
<dbReference type="PROSITE" id="PS50883">
    <property type="entry name" value="EAL"/>
    <property type="match status" value="1"/>
</dbReference>
<dbReference type="NCBIfam" id="TIGR00229">
    <property type="entry name" value="sensory_box"/>
    <property type="match status" value="4"/>
</dbReference>
<dbReference type="SMART" id="SM00091">
    <property type="entry name" value="PAS"/>
    <property type="match status" value="5"/>
</dbReference>
<dbReference type="InterPro" id="IPR001610">
    <property type="entry name" value="PAC"/>
</dbReference>
<dbReference type="CDD" id="cd01949">
    <property type="entry name" value="GGDEF"/>
    <property type="match status" value="1"/>
</dbReference>
<keyword evidence="10 11" id="KW-0472">Membrane</keyword>
<evidence type="ECO:0000256" key="8">
    <source>
        <dbReference type="ARBA" id="ARBA00022989"/>
    </source>
</evidence>
<evidence type="ECO:0000259" key="14">
    <source>
        <dbReference type="PROSITE" id="PS50883"/>
    </source>
</evidence>
<dbReference type="InterPro" id="IPR043128">
    <property type="entry name" value="Rev_trsase/Diguanyl_cyclase"/>
</dbReference>
<name>A0ABU3PIC9_9BURK</name>
<dbReference type="PANTHER" id="PTHR44757:SF2">
    <property type="entry name" value="BIOFILM ARCHITECTURE MAINTENANCE PROTEIN MBAA"/>
    <property type="match status" value="1"/>
</dbReference>
<evidence type="ECO:0000256" key="7">
    <source>
        <dbReference type="ARBA" id="ARBA00022840"/>
    </source>
</evidence>
<organism evidence="16 17">
    <name type="scientific">Roseateles aquae</name>
    <dbReference type="NCBI Taxonomy" id="3077235"/>
    <lineage>
        <taxon>Bacteria</taxon>
        <taxon>Pseudomonadati</taxon>
        <taxon>Pseudomonadota</taxon>
        <taxon>Betaproteobacteria</taxon>
        <taxon>Burkholderiales</taxon>
        <taxon>Sphaerotilaceae</taxon>
        <taxon>Roseateles</taxon>
    </lineage>
</organism>
<dbReference type="Pfam" id="PF13493">
    <property type="entry name" value="DUF4118"/>
    <property type="match status" value="1"/>
</dbReference>
<keyword evidence="2" id="KW-0597">Phosphoprotein</keyword>
<feature type="domain" description="PAS" evidence="12">
    <location>
        <begin position="692"/>
        <end position="738"/>
    </location>
</feature>
<dbReference type="InterPro" id="IPR035919">
    <property type="entry name" value="EAL_sf"/>
</dbReference>
<comment type="caution">
    <text evidence="16">The sequence shown here is derived from an EMBL/GenBank/DDBJ whole genome shotgun (WGS) entry which is preliminary data.</text>
</comment>
<dbReference type="InterPro" id="IPR013767">
    <property type="entry name" value="PAS_fold"/>
</dbReference>
<dbReference type="InterPro" id="IPR013656">
    <property type="entry name" value="PAS_4"/>
</dbReference>
<dbReference type="EMBL" id="JAVXZY010000014">
    <property type="protein sequence ID" value="MDT9002297.1"/>
    <property type="molecule type" value="Genomic_DNA"/>
</dbReference>
<dbReference type="InterPro" id="IPR013655">
    <property type="entry name" value="PAS_fold_3"/>
</dbReference>
<dbReference type="InterPro" id="IPR035965">
    <property type="entry name" value="PAS-like_dom_sf"/>
</dbReference>
<dbReference type="InterPro" id="IPR025201">
    <property type="entry name" value="KdpD_TM"/>
</dbReference>
<dbReference type="SMART" id="SM00267">
    <property type="entry name" value="GGDEF"/>
    <property type="match status" value="1"/>
</dbReference>
<feature type="domain" description="PAC" evidence="13">
    <location>
        <begin position="399"/>
        <end position="452"/>
    </location>
</feature>
<feature type="domain" description="EAL" evidence="14">
    <location>
        <begin position="991"/>
        <end position="1245"/>
    </location>
</feature>
<feature type="domain" description="GGDEF" evidence="15">
    <location>
        <begin position="849"/>
        <end position="982"/>
    </location>
</feature>
<feature type="transmembrane region" description="Helical" evidence="11">
    <location>
        <begin position="9"/>
        <end position="27"/>
    </location>
</feature>
<dbReference type="Gene3D" id="1.20.120.620">
    <property type="entry name" value="Backbone structure of the membrane domain of e. Coli histidine kinase receptor kdpd"/>
    <property type="match status" value="1"/>
</dbReference>
<dbReference type="Gene3D" id="3.20.20.450">
    <property type="entry name" value="EAL domain"/>
    <property type="match status" value="1"/>
</dbReference>
<keyword evidence="17" id="KW-1185">Reference proteome</keyword>
<accession>A0ABU3PIC9</accession>
<dbReference type="Proteomes" id="UP001246372">
    <property type="component" value="Unassembled WGS sequence"/>
</dbReference>
<feature type="transmembrane region" description="Helical" evidence="11">
    <location>
        <begin position="121"/>
        <end position="154"/>
    </location>
</feature>
<protein>
    <submittedName>
        <fullName evidence="16">PAS domain S-box protein</fullName>
    </submittedName>
</protein>
<sequence>MGSGARGRYIVSVTVGYLLLALAWIFLSDQLLGQFVPGEQARWIGTAKGVFFVLSTALLFALALRAVPAHDPTEIDKLVSQRGRRRRWWAYGLAVVLSVLMLALHRALIHSLGDRPMLILFMLPITVSALLGGWLPGLSATLFTTLGVIALSVAEPNRSLGLAAQHDLVQWVFLLLNGVAVSLLSEQLGRALVRAEFSRGLLQAVVSGTSDAVFVKDVQGRYLYANEAAARFVGRPVKDIIGADDGAIFPNATAEFVRARDRAVLASGLTQTHEELVRTADGRQLNFLVTKGVIRDGDEAITGLFGISRDITARSEAEARVQRSEAAMLAAQRLAHVGNWSWQLETGAHFWSAELFAIFGLDPAQAPPELSELDRHFLPASWQLISQSLQQLRDHGGSFQHDAQLRRADSGELRWVTARGQALLDEQGRCVQLIGTLQDITERKRLDDDLHFVLQEAVDGIWIADEQGRYLYANPAACRLTGHSLEQLQAMHISEMLSADELQHLQPHLQQLELERFIRREWRLRRDDGSEVCVELTTTRMEDGRYMAFGRDLSERKRAEAALRENEHRLARVLEGSDQGYWDWDLIGQVFHVSPRFETMLGYDPGEMRVQQDNWPELVHPEDLAAAMRSIDAHLAGVNEQHDVEIRCRNKNGHWRWIHSRGRVVEWTEDGRPRTMSGTHTDITERKNYELAQREAATVFSSSYEGIMVVSTERLITKVNPAFERITGYSAAEVVGQSPRILASGQHSLAFYAEMWDSVRQHDFWRGEIWNRRKSGEIYAEMLSISVVRNEAGVLQHYIGVFTDISQQKTHEAELDRIAHFDALTGMPNRRLLSDRLNTGLLNARRNAKSLAVCYLDLDGFKSINDQHGHSIGDQLLVQIAERIAGVLRSHDTIARLGGDEFVLLLAELERSNQCQPLLERVLSAIQAPLQVGSLQLQITASIGVTLFPEDGADADTLLRHADQAMYMAKDAGKNRYYLFDPVHDRQVQVLREQQGRLRQALNQDEFVLYYQPKVDLADGRVIGMEALIRWQHPEQGLLPPGRFLHHVDGSELEVALGEWVLDSAMRQVLAWQQQGLDLHVSVNISALHLLQNSFVEELAAALQRHPALDPSRLELEILETAGLSDLSRAVQVLTQCQALGVSFALDDFGTGYSSLAYFRALPVQLIKIDQSFVRDMLSDASDFGIVDSVVRLARAFNRPVIAEGVETLAHGAALLQLGCRMAQGYGIARPMPAEQVPVWVAQWQDERVWTTLAEPPAGPGLPQVMSETVNRA</sequence>
<dbReference type="PROSITE" id="PS50113">
    <property type="entry name" value="PAC"/>
    <property type="match status" value="5"/>
</dbReference>
<dbReference type="PANTHER" id="PTHR44757">
    <property type="entry name" value="DIGUANYLATE CYCLASE DGCP"/>
    <property type="match status" value="1"/>
</dbReference>
<feature type="domain" description="PAC" evidence="13">
    <location>
        <begin position="765"/>
        <end position="817"/>
    </location>
</feature>
<dbReference type="Pfam" id="PF00989">
    <property type="entry name" value="PAS"/>
    <property type="match status" value="1"/>
</dbReference>
<evidence type="ECO:0000256" key="2">
    <source>
        <dbReference type="ARBA" id="ARBA00022553"/>
    </source>
</evidence>
<dbReference type="InterPro" id="IPR052155">
    <property type="entry name" value="Biofilm_reg_signaling"/>
</dbReference>
<evidence type="ECO:0000256" key="5">
    <source>
        <dbReference type="ARBA" id="ARBA00022741"/>
    </source>
</evidence>
<dbReference type="CDD" id="cd00130">
    <property type="entry name" value="PAS"/>
    <property type="match status" value="5"/>
</dbReference>